<gene>
    <name evidence="2" type="ORF">NPIL_518091</name>
</gene>
<evidence type="ECO:0000313" key="3">
    <source>
        <dbReference type="Proteomes" id="UP000887013"/>
    </source>
</evidence>
<proteinExistence type="predicted"/>
<reference evidence="2" key="1">
    <citation type="submission" date="2020-08" db="EMBL/GenBank/DDBJ databases">
        <title>Multicomponent nature underlies the extraordinary mechanical properties of spider dragline silk.</title>
        <authorList>
            <person name="Kono N."/>
            <person name="Nakamura H."/>
            <person name="Mori M."/>
            <person name="Yoshida Y."/>
            <person name="Ohtoshi R."/>
            <person name="Malay A.D."/>
            <person name="Moran D.A.P."/>
            <person name="Tomita M."/>
            <person name="Numata K."/>
            <person name="Arakawa K."/>
        </authorList>
    </citation>
    <scope>NUCLEOTIDE SEQUENCE</scope>
</reference>
<keyword evidence="1" id="KW-1133">Transmembrane helix</keyword>
<name>A0A8X6NLG4_NEPPI</name>
<feature type="transmembrane region" description="Helical" evidence="1">
    <location>
        <begin position="55"/>
        <end position="75"/>
    </location>
</feature>
<accession>A0A8X6NLG4</accession>
<keyword evidence="1" id="KW-0472">Membrane</keyword>
<protein>
    <submittedName>
        <fullName evidence="2">Uncharacterized protein</fullName>
    </submittedName>
</protein>
<dbReference type="EMBL" id="BMAW01059047">
    <property type="protein sequence ID" value="GFT19264.1"/>
    <property type="molecule type" value="Genomic_DNA"/>
</dbReference>
<evidence type="ECO:0000313" key="2">
    <source>
        <dbReference type="EMBL" id="GFT19264.1"/>
    </source>
</evidence>
<sequence length="87" mass="9961">MVTKLETNSPNPSIWKSDLQLVLHFYIKLGLSSIVQEPLTCPEMEELFSYLGSLMGSWLGISVWASVGISENAYWKVVQMKRKLRKK</sequence>
<dbReference type="Proteomes" id="UP000887013">
    <property type="component" value="Unassembled WGS sequence"/>
</dbReference>
<evidence type="ECO:0000256" key="1">
    <source>
        <dbReference type="SAM" id="Phobius"/>
    </source>
</evidence>
<organism evidence="2 3">
    <name type="scientific">Nephila pilipes</name>
    <name type="common">Giant wood spider</name>
    <name type="synonym">Nephila maculata</name>
    <dbReference type="NCBI Taxonomy" id="299642"/>
    <lineage>
        <taxon>Eukaryota</taxon>
        <taxon>Metazoa</taxon>
        <taxon>Ecdysozoa</taxon>
        <taxon>Arthropoda</taxon>
        <taxon>Chelicerata</taxon>
        <taxon>Arachnida</taxon>
        <taxon>Araneae</taxon>
        <taxon>Araneomorphae</taxon>
        <taxon>Entelegynae</taxon>
        <taxon>Araneoidea</taxon>
        <taxon>Nephilidae</taxon>
        <taxon>Nephila</taxon>
    </lineage>
</organism>
<keyword evidence="1" id="KW-0812">Transmembrane</keyword>
<keyword evidence="3" id="KW-1185">Reference proteome</keyword>
<comment type="caution">
    <text evidence="2">The sequence shown here is derived from an EMBL/GenBank/DDBJ whole genome shotgun (WGS) entry which is preliminary data.</text>
</comment>
<dbReference type="AlphaFoldDB" id="A0A8X6NLG4"/>